<dbReference type="EMBL" id="BPLR01011090">
    <property type="protein sequence ID" value="GIY44108.1"/>
    <property type="molecule type" value="Genomic_DNA"/>
</dbReference>
<dbReference type="AlphaFoldDB" id="A0AAV4TBV7"/>
<name>A0AAV4TBV7_CAEEX</name>
<proteinExistence type="predicted"/>
<reference evidence="1 2" key="1">
    <citation type="submission" date="2021-06" db="EMBL/GenBank/DDBJ databases">
        <title>Caerostris extrusa draft genome.</title>
        <authorList>
            <person name="Kono N."/>
            <person name="Arakawa K."/>
        </authorList>
    </citation>
    <scope>NUCLEOTIDE SEQUENCE [LARGE SCALE GENOMIC DNA]</scope>
</reference>
<comment type="caution">
    <text evidence="1">The sequence shown here is derived from an EMBL/GenBank/DDBJ whole genome shotgun (WGS) entry which is preliminary data.</text>
</comment>
<organism evidence="1 2">
    <name type="scientific">Caerostris extrusa</name>
    <name type="common">Bark spider</name>
    <name type="synonym">Caerostris bankana</name>
    <dbReference type="NCBI Taxonomy" id="172846"/>
    <lineage>
        <taxon>Eukaryota</taxon>
        <taxon>Metazoa</taxon>
        <taxon>Ecdysozoa</taxon>
        <taxon>Arthropoda</taxon>
        <taxon>Chelicerata</taxon>
        <taxon>Arachnida</taxon>
        <taxon>Araneae</taxon>
        <taxon>Araneomorphae</taxon>
        <taxon>Entelegynae</taxon>
        <taxon>Araneoidea</taxon>
        <taxon>Araneidae</taxon>
        <taxon>Caerostris</taxon>
    </lineage>
</organism>
<gene>
    <name evidence="1" type="ORF">CEXT_143051</name>
</gene>
<accession>A0AAV4TBV7</accession>
<sequence>MIIAYNNQLSKLISGKYGSGQISMINDKQLPLIAMYALTLQDAKKISARIVLLMNGPSYCLSHSTVRSPFEASGLLKQ</sequence>
<dbReference type="Proteomes" id="UP001054945">
    <property type="component" value="Unassembled WGS sequence"/>
</dbReference>
<evidence type="ECO:0000313" key="2">
    <source>
        <dbReference type="Proteomes" id="UP001054945"/>
    </source>
</evidence>
<keyword evidence="2" id="KW-1185">Reference proteome</keyword>
<protein>
    <submittedName>
        <fullName evidence="1">Uncharacterized protein</fullName>
    </submittedName>
</protein>
<evidence type="ECO:0000313" key="1">
    <source>
        <dbReference type="EMBL" id="GIY44108.1"/>
    </source>
</evidence>